<dbReference type="Pfam" id="PF09377">
    <property type="entry name" value="SBDS_domain_II"/>
    <property type="match status" value="1"/>
</dbReference>
<dbReference type="SUPFAM" id="SSF109728">
    <property type="entry name" value="Hypothetical protein AF0491, middle domain"/>
    <property type="match status" value="1"/>
</dbReference>
<evidence type="ECO:0000313" key="6">
    <source>
        <dbReference type="EMBL" id="NCS90937.1"/>
    </source>
</evidence>
<dbReference type="InterPro" id="IPR046928">
    <property type="entry name" value="SDO1/SBDS_C"/>
</dbReference>
<dbReference type="Pfam" id="PF01172">
    <property type="entry name" value="SBDS_N"/>
    <property type="match status" value="1"/>
</dbReference>
<reference evidence="6" key="1">
    <citation type="submission" date="2019-11" db="EMBL/GenBank/DDBJ databases">
        <title>Lipid analysis of CO2-rich subsurface aquifers suggests an autotrophy-based deep biosphere with lysolipids enriched in CPR bacteria.</title>
        <authorList>
            <person name="Probst A.J."/>
            <person name="Elling F.J."/>
            <person name="Castelle C.J."/>
            <person name="Zhu Q."/>
            <person name="Elvert M."/>
            <person name="Birarda G."/>
            <person name="Holman H.-Y."/>
            <person name="Lane K.R."/>
            <person name="Ladd B."/>
            <person name="Ryan M.C."/>
            <person name="Woyke T."/>
            <person name="Hinrichs K.-U."/>
            <person name="Banfield J.F."/>
        </authorList>
    </citation>
    <scope>NUCLEOTIDE SEQUENCE</scope>
    <source>
        <strain evidence="5">CG_2015-01_33_1645</strain>
        <strain evidence="6">CG_2015-04_33_537</strain>
    </source>
</reference>
<comment type="caution">
    <text evidence="6">The sequence shown here is derived from an EMBL/GenBank/DDBJ whole genome shotgun (WGS) entry which is preliminary data.</text>
</comment>
<dbReference type="NCBIfam" id="TIGR00291">
    <property type="entry name" value="RNA_SBDS"/>
    <property type="match status" value="1"/>
</dbReference>
<dbReference type="PANTHER" id="PTHR10927:SF4">
    <property type="entry name" value="RIBOSOME MATURATION PROTEIN SDO1 HOMOLOG"/>
    <property type="match status" value="1"/>
</dbReference>
<feature type="domain" description="Ribosome maturation protein SDO1/SBDS central" evidence="3">
    <location>
        <begin position="102"/>
        <end position="163"/>
    </location>
</feature>
<dbReference type="AlphaFoldDB" id="A0A8J7YTM0"/>
<dbReference type="PANTHER" id="PTHR10927">
    <property type="entry name" value="RIBOSOME MATURATION PROTEIN SBDS"/>
    <property type="match status" value="1"/>
</dbReference>
<dbReference type="InterPro" id="IPR039100">
    <property type="entry name" value="Sdo1/SBDS-like"/>
</dbReference>
<evidence type="ECO:0000256" key="1">
    <source>
        <dbReference type="ARBA" id="ARBA00007433"/>
    </source>
</evidence>
<organism evidence="6 7">
    <name type="scientific">Candidatus Altarchaeum hamiconexum</name>
    <dbReference type="NCBI Taxonomy" id="1803513"/>
    <lineage>
        <taxon>Archaea</taxon>
        <taxon>Candidatus Altarchaeota</taxon>
        <taxon>Candidatus Altiarchaeia</taxon>
        <taxon>Candidatus Altarchaeales</taxon>
        <taxon>Candidatus Altarchaeaceae</taxon>
        <taxon>Candidatus Altarchaeum</taxon>
    </lineage>
</organism>
<dbReference type="EMBL" id="JAACQH010000011">
    <property type="protein sequence ID" value="NCS90937.1"/>
    <property type="molecule type" value="Genomic_DNA"/>
</dbReference>
<dbReference type="Gene3D" id="1.10.10.900">
    <property type="entry name" value="SBDS protein C-terminal domain, subdomain 1"/>
    <property type="match status" value="1"/>
</dbReference>
<dbReference type="InterPro" id="IPR002140">
    <property type="entry name" value="Sdo1/SBDS"/>
</dbReference>
<sequence length="230" mass="25788">MISLDKTVTARLKTQGENFEVLVDPDLAFAYKHSDETKDARDVIASEFIFKDAKKAEKAATSNLQKVFGTEDVNIIAGEIIKKGEIELTTAQKKNILEERKRQIIEYIVRNSMNPQTNAPNPPARIEAAIEQARAKIKFEKTAEQQIEGVLKKIREFVPIRFETVKIAAKIPFQYAGGVHYTLKNIKILKEEYTSDSVLIMVEVPAGIQTEVLGKLSALTKGDVETKILK</sequence>
<feature type="domain" description="Ribosome maturation protein SDO1/SBDS N-terminal" evidence="2">
    <location>
        <begin position="7"/>
        <end position="93"/>
    </location>
</feature>
<evidence type="ECO:0000259" key="2">
    <source>
        <dbReference type="Pfam" id="PF01172"/>
    </source>
</evidence>
<dbReference type="Gene3D" id="3.30.70.240">
    <property type="match status" value="1"/>
</dbReference>
<evidence type="ECO:0000259" key="3">
    <source>
        <dbReference type="Pfam" id="PF09377"/>
    </source>
</evidence>
<feature type="domain" description="Ribosome maturation protein SDO1/SBDS C-terminal" evidence="4">
    <location>
        <begin position="166"/>
        <end position="230"/>
    </location>
</feature>
<evidence type="ECO:0000313" key="5">
    <source>
        <dbReference type="EMBL" id="NCN64792.1"/>
    </source>
</evidence>
<gene>
    <name evidence="6" type="ORF">GW779_00720</name>
    <name evidence="5" type="ORF">GW910_01775</name>
</gene>
<dbReference type="EMBL" id="JAACVF010000042">
    <property type="protein sequence ID" value="NCN64792.1"/>
    <property type="molecule type" value="Genomic_DNA"/>
</dbReference>
<dbReference type="InterPro" id="IPR035647">
    <property type="entry name" value="EFG_III/V"/>
</dbReference>
<dbReference type="InterPro" id="IPR018978">
    <property type="entry name" value="SDO1/SBDS_central"/>
</dbReference>
<accession>A0A8J7YTM0</accession>
<evidence type="ECO:0000313" key="7">
    <source>
        <dbReference type="Proteomes" id="UP000738826"/>
    </source>
</evidence>
<dbReference type="InterPro" id="IPR019783">
    <property type="entry name" value="SDO1/SBDS_N"/>
</dbReference>
<dbReference type="InterPro" id="IPR036786">
    <property type="entry name" value="Ribosome_mat_SBDS_N_sf"/>
</dbReference>
<dbReference type="SUPFAM" id="SSF54980">
    <property type="entry name" value="EF-G C-terminal domain-like"/>
    <property type="match status" value="1"/>
</dbReference>
<dbReference type="GO" id="GO:0042256">
    <property type="term" value="P:cytosolic ribosome assembly"/>
    <property type="evidence" value="ECO:0007669"/>
    <property type="project" value="InterPro"/>
</dbReference>
<comment type="similarity">
    <text evidence="1">Belongs to the SDO1/SBDS family.</text>
</comment>
<proteinExistence type="inferred from homology"/>
<dbReference type="SUPFAM" id="SSF89895">
    <property type="entry name" value="FYSH domain"/>
    <property type="match status" value="1"/>
</dbReference>
<name>A0A8J7YTM0_9ARCH</name>
<dbReference type="Proteomes" id="UP000768163">
    <property type="component" value="Unassembled WGS sequence"/>
</dbReference>
<dbReference type="Gene3D" id="3.30.1250.10">
    <property type="entry name" value="Ribosome maturation protein SBDS, N-terminal domain"/>
    <property type="match status" value="1"/>
</dbReference>
<protein>
    <submittedName>
        <fullName evidence="6">Ribosome assembly factor SBDS</fullName>
    </submittedName>
</protein>
<dbReference type="Proteomes" id="UP000738826">
    <property type="component" value="Unassembled WGS sequence"/>
</dbReference>
<dbReference type="InterPro" id="IPR037188">
    <property type="entry name" value="Sdo1/SBDS_central_sf"/>
</dbReference>
<evidence type="ECO:0000259" key="4">
    <source>
        <dbReference type="Pfam" id="PF20268"/>
    </source>
</evidence>
<dbReference type="Pfam" id="PF20268">
    <property type="entry name" value="SBDS_C"/>
    <property type="match status" value="1"/>
</dbReference>